<gene>
    <name evidence="3" type="ORF">BDV96DRAFT_500641</name>
</gene>
<dbReference type="InterPro" id="IPR021514">
    <property type="entry name" value="DUF3176"/>
</dbReference>
<evidence type="ECO:0000313" key="4">
    <source>
        <dbReference type="Proteomes" id="UP000799770"/>
    </source>
</evidence>
<feature type="compositionally biased region" description="Low complexity" evidence="1">
    <location>
        <begin position="636"/>
        <end position="648"/>
    </location>
</feature>
<evidence type="ECO:0000313" key="3">
    <source>
        <dbReference type="EMBL" id="KAF2110762.1"/>
    </source>
</evidence>
<keyword evidence="2" id="KW-0472">Membrane</keyword>
<dbReference type="Pfam" id="PF11374">
    <property type="entry name" value="DUF3176"/>
    <property type="match status" value="1"/>
</dbReference>
<feature type="region of interest" description="Disordered" evidence="1">
    <location>
        <begin position="636"/>
        <end position="661"/>
    </location>
</feature>
<reference evidence="3" key="1">
    <citation type="journal article" date="2020" name="Stud. Mycol.">
        <title>101 Dothideomycetes genomes: a test case for predicting lifestyles and emergence of pathogens.</title>
        <authorList>
            <person name="Haridas S."/>
            <person name="Albert R."/>
            <person name="Binder M."/>
            <person name="Bloem J."/>
            <person name="Labutti K."/>
            <person name="Salamov A."/>
            <person name="Andreopoulos B."/>
            <person name="Baker S."/>
            <person name="Barry K."/>
            <person name="Bills G."/>
            <person name="Bluhm B."/>
            <person name="Cannon C."/>
            <person name="Castanera R."/>
            <person name="Culley D."/>
            <person name="Daum C."/>
            <person name="Ezra D."/>
            <person name="Gonzalez J."/>
            <person name="Henrissat B."/>
            <person name="Kuo A."/>
            <person name="Liang C."/>
            <person name="Lipzen A."/>
            <person name="Lutzoni F."/>
            <person name="Magnuson J."/>
            <person name="Mondo S."/>
            <person name="Nolan M."/>
            <person name="Ohm R."/>
            <person name="Pangilinan J."/>
            <person name="Park H.-J."/>
            <person name="Ramirez L."/>
            <person name="Alfaro M."/>
            <person name="Sun H."/>
            <person name="Tritt A."/>
            <person name="Yoshinaga Y."/>
            <person name="Zwiers L.-H."/>
            <person name="Turgeon B."/>
            <person name="Goodwin S."/>
            <person name="Spatafora J."/>
            <person name="Crous P."/>
            <person name="Grigoriev I."/>
        </authorList>
    </citation>
    <scope>NUCLEOTIDE SEQUENCE</scope>
    <source>
        <strain evidence="3">CBS 627.86</strain>
    </source>
</reference>
<dbReference type="Proteomes" id="UP000799770">
    <property type="component" value="Unassembled WGS sequence"/>
</dbReference>
<evidence type="ECO:0000256" key="1">
    <source>
        <dbReference type="SAM" id="MobiDB-lite"/>
    </source>
</evidence>
<feature type="transmembrane region" description="Helical" evidence="2">
    <location>
        <begin position="77"/>
        <end position="96"/>
    </location>
</feature>
<proteinExistence type="predicted"/>
<feature type="transmembrane region" description="Helical" evidence="2">
    <location>
        <begin position="151"/>
        <end position="169"/>
    </location>
</feature>
<dbReference type="AlphaFoldDB" id="A0A6A5YUF3"/>
<protein>
    <recommendedName>
        <fullName evidence="5">DUF3176 domain containing protein</fullName>
    </recommendedName>
</protein>
<accession>A0A6A5YUF3</accession>
<feature type="transmembrane region" description="Helical" evidence="2">
    <location>
        <begin position="45"/>
        <end position="65"/>
    </location>
</feature>
<evidence type="ECO:0000256" key="2">
    <source>
        <dbReference type="SAM" id="Phobius"/>
    </source>
</evidence>
<dbReference type="PANTHER" id="PTHR35394">
    <property type="entry name" value="DUF3176 DOMAIN-CONTAINING PROTEIN"/>
    <property type="match status" value="1"/>
</dbReference>
<feature type="transmembrane region" description="Helical" evidence="2">
    <location>
        <begin position="558"/>
        <end position="578"/>
    </location>
</feature>
<keyword evidence="4" id="KW-1185">Reference proteome</keyword>
<sequence>MDETQTQEESFRGPFGASNFAQKIEQKLWKYSASRNVVKRWLIELISWTLSALCMAAIIIVLYIYQRQPLPKWPLGLTLNAFISVLAKVASAALLLPVSEALGQLKWNWFQATQNKSKESKKMWDFELFDNASRGPWGSFMLLLRTRGRSLAALGAAVTLFALAMDPFFQQVVGFPEKWRIQPMKGTVARATTYTTYIAGTFSIENDAVLELDQAMSATAYHYFYDNGTGPVTSSNGNGIRPAIPIACPNSNCSWSEYESLGVCNRCEDITDRLEFRCLNSTLDWIQSPVALPDLSNWDYPNGTACGWYLIADQPILMTGSTTDLFTNHTGEVLVSRSQPLYDLFTKAPLPGYAAKLNDTRNPISHFVVVSGENAVQVQQNATPVAHECMISWCIKTLQSAVSGGSYTENVTATVFNKTLGPDPWNATTKFDGNESVGVSLIYKDNLTIFGNDGYEYQVTNWTHFNILTIFDDIFPSTYTVTNTTDMAQAVLRFEQYRTSGYRTRVEPYNPFLYDNVTVHLDNLATDFTNIVRSGKAIEMVQGPAFDLISVVEVRWEWLSLPLGLLILTFIFLVVTIIRSSTEQGVGVWKTSAIATLLYGLPDDVRKKVTSVKDNRTPRANAKHTKVKWLPGTGWRLSGASASSPSSLRSRRTPPQMIWKG</sequence>
<evidence type="ECO:0008006" key="5">
    <source>
        <dbReference type="Google" id="ProtNLM"/>
    </source>
</evidence>
<organism evidence="3 4">
    <name type="scientific">Lophiotrema nucula</name>
    <dbReference type="NCBI Taxonomy" id="690887"/>
    <lineage>
        <taxon>Eukaryota</taxon>
        <taxon>Fungi</taxon>
        <taxon>Dikarya</taxon>
        <taxon>Ascomycota</taxon>
        <taxon>Pezizomycotina</taxon>
        <taxon>Dothideomycetes</taxon>
        <taxon>Pleosporomycetidae</taxon>
        <taxon>Pleosporales</taxon>
        <taxon>Lophiotremataceae</taxon>
        <taxon>Lophiotrema</taxon>
    </lineage>
</organism>
<dbReference type="EMBL" id="ML977337">
    <property type="protein sequence ID" value="KAF2110762.1"/>
    <property type="molecule type" value="Genomic_DNA"/>
</dbReference>
<keyword evidence="2" id="KW-1133">Transmembrane helix</keyword>
<dbReference type="OrthoDB" id="5242705at2759"/>
<dbReference type="PANTHER" id="PTHR35394:SF5">
    <property type="entry name" value="DUF3176 DOMAIN-CONTAINING PROTEIN"/>
    <property type="match status" value="1"/>
</dbReference>
<keyword evidence="2" id="KW-0812">Transmembrane</keyword>
<name>A0A6A5YUF3_9PLEO</name>